<gene>
    <name evidence="2" type="ORF">MGA5115_01399</name>
    <name evidence="3" type="ORF">MGA5116_02882</name>
</gene>
<keyword evidence="1" id="KW-0472">Membrane</keyword>
<evidence type="ECO:0000256" key="1">
    <source>
        <dbReference type="SAM" id="Phobius"/>
    </source>
</evidence>
<feature type="transmembrane region" description="Helical" evidence="1">
    <location>
        <begin position="12"/>
        <end position="30"/>
    </location>
</feature>
<dbReference type="InterPro" id="IPR011249">
    <property type="entry name" value="Metalloenz_LuxS/M16"/>
</dbReference>
<keyword evidence="1" id="KW-1133">Transmembrane helix</keyword>
<dbReference type="Proteomes" id="UP000092871">
    <property type="component" value="Unassembled WGS sequence"/>
</dbReference>
<evidence type="ECO:0000313" key="3">
    <source>
        <dbReference type="EMBL" id="SBT22267.1"/>
    </source>
</evidence>
<dbReference type="Gene3D" id="3.30.830.10">
    <property type="entry name" value="Metalloenzyme, LuxS/M16 peptidase-like"/>
    <property type="match status" value="1"/>
</dbReference>
<dbReference type="GO" id="GO:0046872">
    <property type="term" value="F:metal ion binding"/>
    <property type="evidence" value="ECO:0007669"/>
    <property type="project" value="InterPro"/>
</dbReference>
<evidence type="ECO:0000313" key="2">
    <source>
        <dbReference type="EMBL" id="SBT17289.1"/>
    </source>
</evidence>
<accession>A0A1C3JQI1</accession>
<evidence type="ECO:0000313" key="4">
    <source>
        <dbReference type="Proteomes" id="UP000092840"/>
    </source>
</evidence>
<evidence type="ECO:0000313" key="5">
    <source>
        <dbReference type="Proteomes" id="UP000092871"/>
    </source>
</evidence>
<dbReference type="OrthoDB" id="6104154at2"/>
<dbReference type="EMBL" id="FLRA01000010">
    <property type="protein sequence ID" value="SBT17289.1"/>
    <property type="molecule type" value="Genomic_DNA"/>
</dbReference>
<dbReference type="RefSeq" id="WP_067033935.1">
    <property type="nucleotide sequence ID" value="NZ_FLRA01000010.1"/>
</dbReference>
<name>A0A1C3JQI1_9GAMM</name>
<dbReference type="EMBL" id="FLRB01000016">
    <property type="protein sequence ID" value="SBT22267.1"/>
    <property type="molecule type" value="Genomic_DNA"/>
</dbReference>
<keyword evidence="1" id="KW-0812">Transmembrane</keyword>
<evidence type="ECO:0008006" key="6">
    <source>
        <dbReference type="Google" id="ProtNLM"/>
    </source>
</evidence>
<protein>
    <recommendedName>
        <fullName evidence="6">Peptidase M16 inactive domain protein</fullName>
    </recommendedName>
</protein>
<reference evidence="2 5" key="1">
    <citation type="submission" date="2016-06" db="EMBL/GenBank/DDBJ databases">
        <authorList>
            <person name="Kjaerup R.B."/>
            <person name="Dalgaard T.S."/>
            <person name="Juul-Madsen H.R."/>
        </authorList>
    </citation>
    <scope>NUCLEOTIDE SEQUENCE [LARGE SCALE GENOMIC DNA]</scope>
    <source>
        <strain evidence="2 5">CECT 5115</strain>
    </source>
</reference>
<sequence>MFKRDKPLFSRPVLAVIIVVTTLAVWLLNLTSTRVNLATPNIETWQTASGIPVYWLTQDDWEGSDKLSLAIVFNSNAESPQLTAATMSLLTGPTLPLSTATINQRLTPIAAAAEARYSVSQQKISVSLSNQPQFLTATLDVLSAWLNKTQFKEAALQSWQRHQRNDIGQQQLMLQLFPNSVLATPSSVQQITVQQLADRFDLIKQQVSHIVITGALNDNTIEPLQQGLNALTQSMQQGSVNSDRQLATAPSSSEIGDQSLSAVYGALGIAPITSVTDWLTLQVWAKDSLQAQKKRFNSQTGQWQLHLESPQAFVNWQIETPQSVLLADPASSQSHTSWIAPDQLPSYQEQAAFNALKDQLLQQLPALSQNPDWWRAIATSVAMPKSPLSLNDFARHYSEAANSFTIEQYRQHLEQLLIPSSRQEVLIKL</sequence>
<proteinExistence type="predicted"/>
<keyword evidence="4" id="KW-1185">Reference proteome</keyword>
<dbReference type="Proteomes" id="UP000092840">
    <property type="component" value="Unassembled WGS sequence"/>
</dbReference>
<reference evidence="3 4" key="2">
    <citation type="submission" date="2016-06" db="EMBL/GenBank/DDBJ databases">
        <authorList>
            <person name="Rodrigo-Torres L."/>
            <person name="Arahal D.R."/>
        </authorList>
    </citation>
    <scope>NUCLEOTIDE SEQUENCE [LARGE SCALE GENOMIC DNA]</scope>
    <source>
        <strain evidence="3 4">CECT 5116</strain>
    </source>
</reference>
<dbReference type="SUPFAM" id="SSF63411">
    <property type="entry name" value="LuxS/MPP-like metallohydrolase"/>
    <property type="match status" value="1"/>
</dbReference>
<dbReference type="AlphaFoldDB" id="A0A1C3JQI1"/>
<organism evidence="2 5">
    <name type="scientific">Marinomonas gallaica</name>
    <dbReference type="NCBI Taxonomy" id="1806667"/>
    <lineage>
        <taxon>Bacteria</taxon>
        <taxon>Pseudomonadati</taxon>
        <taxon>Pseudomonadota</taxon>
        <taxon>Gammaproteobacteria</taxon>
        <taxon>Oceanospirillales</taxon>
        <taxon>Oceanospirillaceae</taxon>
        <taxon>Marinomonas</taxon>
    </lineage>
</organism>